<evidence type="ECO:0000259" key="4">
    <source>
        <dbReference type="PROSITE" id="PS50949"/>
    </source>
</evidence>
<comment type="caution">
    <text evidence="5">The sequence shown here is derived from an EMBL/GenBank/DDBJ whole genome shotgun (WGS) entry which is preliminary data.</text>
</comment>
<dbReference type="Gene3D" id="1.20.120.530">
    <property type="entry name" value="GntR ligand-binding domain-like"/>
    <property type="match status" value="1"/>
</dbReference>
<keyword evidence="3" id="KW-0804">Transcription</keyword>
<dbReference type="SUPFAM" id="SSF48008">
    <property type="entry name" value="GntR ligand-binding domain-like"/>
    <property type="match status" value="1"/>
</dbReference>
<dbReference type="PRINTS" id="PR00035">
    <property type="entry name" value="HTHGNTR"/>
</dbReference>
<sequence length="264" mass="28672">MTMTIDDIQSRIVSIGAPVDTAQTAQRAAVAQASSRCEVAMDAIKSYIIRKGLEPGDPLPNEAAMCDELGVSRSSVREAIRKLEALRIVSVAHGKGMFVGDMSLEPLVETLSFRAMTDGKDDLSNLLDVIEVRRILDLGAAGAVCAAMRGTEQPRLLELTDRMMEAARQGQQFMDDDVEFHSILLRSAGNQVLSQLANSMWLVHMAILPQLDLSVSDDLVRSAQAHRDMAVAAMDGDLDGYRAAVIEHYAPITSIVETYLAQQA</sequence>
<dbReference type="PANTHER" id="PTHR43537">
    <property type="entry name" value="TRANSCRIPTIONAL REGULATOR, GNTR FAMILY"/>
    <property type="match status" value="1"/>
</dbReference>
<evidence type="ECO:0000313" key="6">
    <source>
        <dbReference type="Proteomes" id="UP000233730"/>
    </source>
</evidence>
<evidence type="ECO:0000313" key="5">
    <source>
        <dbReference type="EMBL" id="PKU92620.1"/>
    </source>
</evidence>
<organism evidence="5 6">
    <name type="scientific">Bifidobacterium pseudolongum subsp. globosum</name>
    <dbReference type="NCBI Taxonomy" id="1690"/>
    <lineage>
        <taxon>Bacteria</taxon>
        <taxon>Bacillati</taxon>
        <taxon>Actinomycetota</taxon>
        <taxon>Actinomycetes</taxon>
        <taxon>Bifidobacteriales</taxon>
        <taxon>Bifidobacteriaceae</taxon>
        <taxon>Bifidobacterium</taxon>
    </lineage>
</organism>
<evidence type="ECO:0000256" key="2">
    <source>
        <dbReference type="ARBA" id="ARBA00023125"/>
    </source>
</evidence>
<protein>
    <submittedName>
        <fullName evidence="5">Transcriptional regulator, GntR family</fullName>
    </submittedName>
</protein>
<dbReference type="Proteomes" id="UP000233730">
    <property type="component" value="Unassembled WGS sequence"/>
</dbReference>
<dbReference type="Pfam" id="PF07729">
    <property type="entry name" value="FCD"/>
    <property type="match status" value="1"/>
</dbReference>
<evidence type="ECO:0000256" key="1">
    <source>
        <dbReference type="ARBA" id="ARBA00023015"/>
    </source>
</evidence>
<dbReference type="Gene3D" id="1.10.10.10">
    <property type="entry name" value="Winged helix-like DNA-binding domain superfamily/Winged helix DNA-binding domain"/>
    <property type="match status" value="1"/>
</dbReference>
<name>A0A2N3QLS4_9BIFI</name>
<dbReference type="SUPFAM" id="SSF46785">
    <property type="entry name" value="Winged helix' DNA-binding domain"/>
    <property type="match status" value="1"/>
</dbReference>
<dbReference type="CDD" id="cd07377">
    <property type="entry name" value="WHTH_GntR"/>
    <property type="match status" value="1"/>
</dbReference>
<dbReference type="InterPro" id="IPR036388">
    <property type="entry name" value="WH-like_DNA-bd_sf"/>
</dbReference>
<gene>
    <name evidence="5" type="ORF">CQR46_0196</name>
</gene>
<accession>A0A2N3QLS4</accession>
<dbReference type="InterPro" id="IPR011711">
    <property type="entry name" value="GntR_C"/>
</dbReference>
<dbReference type="Pfam" id="PF00392">
    <property type="entry name" value="GntR"/>
    <property type="match status" value="1"/>
</dbReference>
<reference evidence="5 6" key="1">
    <citation type="submission" date="2017-10" db="EMBL/GenBank/DDBJ databases">
        <title>Bifidobacterium genomics.</title>
        <authorList>
            <person name="Lugli G.A."/>
            <person name="Milani C."/>
            <person name="Mancabelli L."/>
        </authorList>
    </citation>
    <scope>NUCLEOTIDE SEQUENCE [LARGE SCALE GENOMIC DNA]</scope>
    <source>
        <strain evidence="5 6">1524B</strain>
    </source>
</reference>
<dbReference type="GO" id="GO:0003700">
    <property type="term" value="F:DNA-binding transcription factor activity"/>
    <property type="evidence" value="ECO:0007669"/>
    <property type="project" value="InterPro"/>
</dbReference>
<proteinExistence type="predicted"/>
<dbReference type="SMART" id="SM00345">
    <property type="entry name" value="HTH_GNTR"/>
    <property type="match status" value="1"/>
</dbReference>
<dbReference type="EMBL" id="PCGZ01000001">
    <property type="protein sequence ID" value="PKU92620.1"/>
    <property type="molecule type" value="Genomic_DNA"/>
</dbReference>
<dbReference type="InterPro" id="IPR036390">
    <property type="entry name" value="WH_DNA-bd_sf"/>
</dbReference>
<evidence type="ECO:0000256" key="3">
    <source>
        <dbReference type="ARBA" id="ARBA00023163"/>
    </source>
</evidence>
<dbReference type="SMART" id="SM00895">
    <property type="entry name" value="FCD"/>
    <property type="match status" value="1"/>
</dbReference>
<keyword evidence="2" id="KW-0238">DNA-binding</keyword>
<keyword evidence="1" id="KW-0805">Transcription regulation</keyword>
<feature type="domain" description="HTH gntR-type" evidence="4">
    <location>
        <begin position="34"/>
        <end position="102"/>
    </location>
</feature>
<dbReference type="GO" id="GO:0003677">
    <property type="term" value="F:DNA binding"/>
    <property type="evidence" value="ECO:0007669"/>
    <property type="project" value="UniProtKB-KW"/>
</dbReference>
<dbReference type="AlphaFoldDB" id="A0A2N3QLS4"/>
<dbReference type="InterPro" id="IPR008920">
    <property type="entry name" value="TF_FadR/GntR_C"/>
</dbReference>
<dbReference type="InterPro" id="IPR000524">
    <property type="entry name" value="Tscrpt_reg_HTH_GntR"/>
</dbReference>
<dbReference type="PANTHER" id="PTHR43537:SF5">
    <property type="entry name" value="UXU OPERON TRANSCRIPTIONAL REGULATOR"/>
    <property type="match status" value="1"/>
</dbReference>
<dbReference type="PROSITE" id="PS50949">
    <property type="entry name" value="HTH_GNTR"/>
    <property type="match status" value="1"/>
</dbReference>